<dbReference type="PANTHER" id="PTHR37691">
    <property type="entry name" value="BLR3518 PROTEIN"/>
    <property type="match status" value="1"/>
</dbReference>
<dbReference type="InterPro" id="IPR003787">
    <property type="entry name" value="Sulphur_relay_DsrE/F-like"/>
</dbReference>
<protein>
    <submittedName>
        <fullName evidence="1">DsrE family protein</fullName>
    </submittedName>
</protein>
<evidence type="ECO:0000313" key="1">
    <source>
        <dbReference type="EMBL" id="MBU9736005.1"/>
    </source>
</evidence>
<dbReference type="InterPro" id="IPR027396">
    <property type="entry name" value="DsrEFH-like"/>
</dbReference>
<dbReference type="Pfam" id="PF02635">
    <property type="entry name" value="DsrE"/>
    <property type="match status" value="1"/>
</dbReference>
<dbReference type="EMBL" id="JAHQCW010000006">
    <property type="protein sequence ID" value="MBU9736005.1"/>
    <property type="molecule type" value="Genomic_DNA"/>
</dbReference>
<accession>A0A949NHD2</accession>
<sequence>MKVIYHIDESEKWNMVLDNVTNMLNYGAENNTAFEIEIVANGIAVTGLFRQEAKEANRYARMEELHTKKVIFAVCNNALKKFAAQNTVLCPFATVVPAGVVELAKKQEEGYSYIKP</sequence>
<reference evidence="1" key="1">
    <citation type="submission" date="2021-06" db="EMBL/GenBank/DDBJ databases">
        <title>Description of novel taxa of the family Lachnospiraceae.</title>
        <authorList>
            <person name="Chaplin A.V."/>
            <person name="Sokolova S.R."/>
            <person name="Pikina A.P."/>
            <person name="Korzhanova M."/>
            <person name="Belova V."/>
            <person name="Korostin D."/>
            <person name="Efimov B.A."/>
        </authorList>
    </citation>
    <scope>NUCLEOTIDE SEQUENCE</scope>
    <source>
        <strain evidence="1">ASD5720</strain>
    </source>
</reference>
<keyword evidence="2" id="KW-1185">Reference proteome</keyword>
<dbReference type="AlphaFoldDB" id="A0A949NHD2"/>
<proteinExistence type="predicted"/>
<evidence type="ECO:0000313" key="2">
    <source>
        <dbReference type="Proteomes" id="UP000712157"/>
    </source>
</evidence>
<comment type="caution">
    <text evidence="1">The sequence shown here is derived from an EMBL/GenBank/DDBJ whole genome shotgun (WGS) entry which is preliminary data.</text>
</comment>
<dbReference type="SUPFAM" id="SSF75169">
    <property type="entry name" value="DsrEFH-like"/>
    <property type="match status" value="1"/>
</dbReference>
<dbReference type="PANTHER" id="PTHR37691:SF1">
    <property type="entry name" value="BLR3518 PROTEIN"/>
    <property type="match status" value="1"/>
</dbReference>
<gene>
    <name evidence="1" type="ORF">KTH89_05605</name>
</gene>
<dbReference type="Gene3D" id="3.40.1260.10">
    <property type="entry name" value="DsrEFH-like"/>
    <property type="match status" value="1"/>
</dbReference>
<name>A0A949NHD2_9FIRM</name>
<dbReference type="RefSeq" id="WP_238720979.1">
    <property type="nucleotide sequence ID" value="NZ_JAHQCW010000006.1"/>
</dbReference>
<organism evidence="1 2">
    <name type="scientific">Diplocloster agilis</name>
    <dbReference type="NCBI Taxonomy" id="2850323"/>
    <lineage>
        <taxon>Bacteria</taxon>
        <taxon>Bacillati</taxon>
        <taxon>Bacillota</taxon>
        <taxon>Clostridia</taxon>
        <taxon>Lachnospirales</taxon>
        <taxon>Lachnospiraceae</taxon>
        <taxon>Diplocloster</taxon>
    </lineage>
</organism>
<dbReference type="Proteomes" id="UP000712157">
    <property type="component" value="Unassembled WGS sequence"/>
</dbReference>